<evidence type="ECO:0000256" key="3">
    <source>
        <dbReference type="ARBA" id="ARBA00005854"/>
    </source>
</evidence>
<dbReference type="KEGG" id="crx:CRECT_0553"/>
<dbReference type="InterPro" id="IPR045865">
    <property type="entry name" value="ACT-like_dom_sf"/>
</dbReference>
<reference evidence="11 12" key="1">
    <citation type="submission" date="2016-07" db="EMBL/GenBank/DDBJ databases">
        <title>Comparative genomics of the Campylobacter concisus group.</title>
        <authorList>
            <person name="Miller W.G."/>
            <person name="Yee E."/>
            <person name="Chapman M.H."/>
            <person name="Huynh S."/>
            <person name="Bono J.L."/>
            <person name="On S.L.W."/>
            <person name="StLeger J."/>
            <person name="Foster G."/>
            <person name="Parker C.T."/>
        </authorList>
    </citation>
    <scope>NUCLEOTIDE SEQUENCE [LARGE SCALE GENOMIC DNA]</scope>
    <source>
        <strain evidence="11 12">ATCC 33238</strain>
    </source>
</reference>
<dbReference type="SUPFAM" id="SSF143548">
    <property type="entry name" value="Serine metabolism enzymes domain"/>
    <property type="match status" value="1"/>
</dbReference>
<dbReference type="InterPro" id="IPR029009">
    <property type="entry name" value="ASB_dom_sf"/>
</dbReference>
<keyword evidence="9" id="KW-0718">Serine biosynthesis</keyword>
<dbReference type="PANTHER" id="PTHR42938">
    <property type="entry name" value="FORMATE DEHYDROGENASE 1"/>
    <property type="match status" value="1"/>
</dbReference>
<evidence type="ECO:0000256" key="8">
    <source>
        <dbReference type="ARBA" id="ARBA00048731"/>
    </source>
</evidence>
<dbReference type="Pfam" id="PF00389">
    <property type="entry name" value="2-Hacid_dh"/>
    <property type="match status" value="1"/>
</dbReference>
<dbReference type="InterPro" id="IPR029752">
    <property type="entry name" value="D-isomer_DH_CS1"/>
</dbReference>
<comment type="pathway">
    <text evidence="2 9">Amino-acid biosynthesis; L-serine biosynthesis; L-serine from 3-phospho-D-glycerate: step 1/3.</text>
</comment>
<evidence type="ECO:0000313" key="11">
    <source>
        <dbReference type="EMBL" id="QCD46243.1"/>
    </source>
</evidence>
<comment type="function">
    <text evidence="1">Catalyzes the reversible oxidation of 3-phospho-D-glycerate to 3-phosphonooxypyruvate, the first step of the phosphorylated L-serine biosynthesis pathway. Also catalyzes the reversible oxidation of 2-hydroxyglutarate to 2-oxoglutarate.</text>
</comment>
<protein>
    <recommendedName>
        <fullName evidence="4 9">D-3-phosphoglycerate dehydrogenase</fullName>
        <ecNumber evidence="9">1.1.1.95</ecNumber>
    </recommendedName>
</protein>
<dbReference type="Pfam" id="PF01842">
    <property type="entry name" value="ACT"/>
    <property type="match status" value="1"/>
</dbReference>
<evidence type="ECO:0000256" key="7">
    <source>
        <dbReference type="ARBA" id="ARBA00048126"/>
    </source>
</evidence>
<evidence type="ECO:0000256" key="9">
    <source>
        <dbReference type="RuleBase" id="RU363003"/>
    </source>
</evidence>
<keyword evidence="6 9" id="KW-0520">NAD</keyword>
<dbReference type="EC" id="1.1.1.95" evidence="9"/>
<dbReference type="EMBL" id="CP012543">
    <property type="protein sequence ID" value="QCD46243.1"/>
    <property type="molecule type" value="Genomic_DNA"/>
</dbReference>
<feature type="domain" description="ACT" evidence="10">
    <location>
        <begin position="454"/>
        <end position="525"/>
    </location>
</feature>
<comment type="catalytic activity">
    <reaction evidence="8 9">
        <text>(2R)-3-phosphoglycerate + NAD(+) = 3-phosphooxypyruvate + NADH + H(+)</text>
        <dbReference type="Rhea" id="RHEA:12641"/>
        <dbReference type="ChEBI" id="CHEBI:15378"/>
        <dbReference type="ChEBI" id="CHEBI:18110"/>
        <dbReference type="ChEBI" id="CHEBI:57540"/>
        <dbReference type="ChEBI" id="CHEBI:57945"/>
        <dbReference type="ChEBI" id="CHEBI:58272"/>
        <dbReference type="EC" id="1.1.1.95"/>
    </reaction>
</comment>
<dbReference type="Proteomes" id="UP000502377">
    <property type="component" value="Chromosome"/>
</dbReference>
<dbReference type="Gene3D" id="3.30.1330.90">
    <property type="entry name" value="D-3-phosphoglycerate dehydrogenase, domain 3"/>
    <property type="match status" value="1"/>
</dbReference>
<keyword evidence="9" id="KW-0028">Amino-acid biosynthesis</keyword>
<dbReference type="InterPro" id="IPR002912">
    <property type="entry name" value="ACT_dom"/>
</dbReference>
<dbReference type="CDD" id="cd12173">
    <property type="entry name" value="PGDH_4"/>
    <property type="match status" value="1"/>
</dbReference>
<evidence type="ECO:0000259" key="10">
    <source>
        <dbReference type="PROSITE" id="PS51671"/>
    </source>
</evidence>
<dbReference type="PROSITE" id="PS00065">
    <property type="entry name" value="D_2_HYDROXYACID_DH_1"/>
    <property type="match status" value="1"/>
</dbReference>
<dbReference type="InterPro" id="IPR036291">
    <property type="entry name" value="NAD(P)-bd_dom_sf"/>
</dbReference>
<proteinExistence type="inferred from homology"/>
<evidence type="ECO:0000256" key="1">
    <source>
        <dbReference type="ARBA" id="ARBA00003800"/>
    </source>
</evidence>
<dbReference type="Gene3D" id="3.40.50.720">
    <property type="entry name" value="NAD(P)-binding Rossmann-like Domain"/>
    <property type="match status" value="2"/>
</dbReference>
<dbReference type="FunFam" id="3.40.50.720:FF:000021">
    <property type="entry name" value="D-3-phosphoglycerate dehydrogenase"/>
    <property type="match status" value="1"/>
</dbReference>
<comment type="catalytic activity">
    <reaction evidence="7">
        <text>(R)-2-hydroxyglutarate + NAD(+) = 2-oxoglutarate + NADH + H(+)</text>
        <dbReference type="Rhea" id="RHEA:49612"/>
        <dbReference type="ChEBI" id="CHEBI:15378"/>
        <dbReference type="ChEBI" id="CHEBI:15801"/>
        <dbReference type="ChEBI" id="CHEBI:16810"/>
        <dbReference type="ChEBI" id="CHEBI:57540"/>
        <dbReference type="ChEBI" id="CHEBI:57945"/>
        <dbReference type="EC" id="1.1.1.399"/>
    </reaction>
</comment>
<dbReference type="CDD" id="cd04902">
    <property type="entry name" value="ACT_3PGDH-xct"/>
    <property type="match status" value="1"/>
</dbReference>
<dbReference type="RefSeq" id="WP_004319208.1">
    <property type="nucleotide sequence ID" value="NZ_CAURIV010000002.1"/>
</dbReference>
<name>A0A6G5QKJ1_CAMRE</name>
<evidence type="ECO:0000256" key="2">
    <source>
        <dbReference type="ARBA" id="ARBA00005216"/>
    </source>
</evidence>
<dbReference type="InterPro" id="IPR006139">
    <property type="entry name" value="D-isomer_2_OHA_DH_cat_dom"/>
</dbReference>
<dbReference type="InterPro" id="IPR045626">
    <property type="entry name" value="PGDH_ASB_dom"/>
</dbReference>
<dbReference type="GO" id="GO:0006564">
    <property type="term" value="P:L-serine biosynthetic process"/>
    <property type="evidence" value="ECO:0007669"/>
    <property type="project" value="UniProtKB-UniRule"/>
</dbReference>
<evidence type="ECO:0000256" key="5">
    <source>
        <dbReference type="ARBA" id="ARBA00023002"/>
    </source>
</evidence>
<evidence type="ECO:0000313" key="12">
    <source>
        <dbReference type="Proteomes" id="UP000502377"/>
    </source>
</evidence>
<evidence type="ECO:0000256" key="6">
    <source>
        <dbReference type="ARBA" id="ARBA00023027"/>
    </source>
</evidence>
<accession>A0A6G5QKJ1</accession>
<dbReference type="SUPFAM" id="SSF51735">
    <property type="entry name" value="NAD(P)-binding Rossmann-fold domains"/>
    <property type="match status" value="1"/>
</dbReference>
<dbReference type="GO" id="GO:0004617">
    <property type="term" value="F:phosphoglycerate dehydrogenase activity"/>
    <property type="evidence" value="ECO:0007669"/>
    <property type="project" value="UniProtKB-UniRule"/>
</dbReference>
<dbReference type="InterPro" id="IPR006140">
    <property type="entry name" value="D-isomer_DH_NAD-bd"/>
</dbReference>
<comment type="similarity">
    <text evidence="3 9">Belongs to the D-isomer specific 2-hydroxyacid dehydrogenase family.</text>
</comment>
<dbReference type="InterPro" id="IPR006236">
    <property type="entry name" value="PGDH"/>
</dbReference>
<organism evidence="11 12">
    <name type="scientific">Campylobacter rectus</name>
    <name type="common">Wolinella recta</name>
    <dbReference type="NCBI Taxonomy" id="203"/>
    <lineage>
        <taxon>Bacteria</taxon>
        <taxon>Pseudomonadati</taxon>
        <taxon>Campylobacterota</taxon>
        <taxon>Epsilonproteobacteria</taxon>
        <taxon>Campylobacterales</taxon>
        <taxon>Campylobacteraceae</taxon>
        <taxon>Campylobacter</taxon>
    </lineage>
</organism>
<sequence>MKTIMVCDAIHKVGFEILNREEDIKVIDAVSVPKDKLLEILGEADVAITRSSTEVGEAFLSAAKNLKALVRAGVGVDNVDMDGCSKRGIIAMNVPTANTIAAVELTMAHMLAAARSFPYAHNDLKIDRIWKREKWYGVELFNKTLGVIGFGNIGSRVAIRAAAFGMKIVAYDPYIDPSKVTDMGGVYTRNFDDILACDFITIHTPKTKETTNMIGEAEIAKMKDGVRLINCARGGLYNEEALYNGLKSGKIAFAGIDVFSKEPATSHPLLELNNVSVTPHLGANTLESQANIAVAAAEQAISAARGISYPNALNLPIKTEDLPPFVEPYIELTSKMAFLAAQINKKAIKAIRIETHGPISEYANSMLTFAIVGALKESLGDTINYINAKFLCDEKGITTESSVGGDSIFKNKITVRITTENDVVTIGGTVFGENQQRIVTINGFKTDFKPKGKMIIFKNNDVPGVIAQISTILAAEKINIADFRLGRDDHGMALAVVLVDEKITKETLAKLNELDVCVWAKYAVV</sequence>
<dbReference type="AlphaFoldDB" id="A0A6G5QKJ1"/>
<dbReference type="Pfam" id="PF02826">
    <property type="entry name" value="2-Hacid_dh_C"/>
    <property type="match status" value="1"/>
</dbReference>
<dbReference type="PANTHER" id="PTHR42938:SF47">
    <property type="entry name" value="HYDROXYPYRUVATE REDUCTASE"/>
    <property type="match status" value="1"/>
</dbReference>
<dbReference type="GO" id="GO:0051287">
    <property type="term" value="F:NAD binding"/>
    <property type="evidence" value="ECO:0007669"/>
    <property type="project" value="UniProtKB-UniRule"/>
</dbReference>
<dbReference type="Gene3D" id="3.30.70.260">
    <property type="match status" value="1"/>
</dbReference>
<dbReference type="SUPFAM" id="SSF52283">
    <property type="entry name" value="Formate/glycerate dehydrogenase catalytic domain-like"/>
    <property type="match status" value="1"/>
</dbReference>
<gene>
    <name evidence="11" type="primary">serA</name>
    <name evidence="11" type="ORF">CRECT_0553</name>
</gene>
<dbReference type="PROSITE" id="PS51671">
    <property type="entry name" value="ACT"/>
    <property type="match status" value="1"/>
</dbReference>
<keyword evidence="5 9" id="KW-0560">Oxidoreductase</keyword>
<dbReference type="NCBIfam" id="TIGR01327">
    <property type="entry name" value="PGDH"/>
    <property type="match status" value="1"/>
</dbReference>
<dbReference type="Pfam" id="PF19304">
    <property type="entry name" value="PGDH_inter"/>
    <property type="match status" value="1"/>
</dbReference>
<dbReference type="UniPathway" id="UPA00135">
    <property type="reaction ID" value="UER00196"/>
</dbReference>
<dbReference type="SUPFAM" id="SSF55021">
    <property type="entry name" value="ACT-like"/>
    <property type="match status" value="1"/>
</dbReference>
<evidence type="ECO:0000256" key="4">
    <source>
        <dbReference type="ARBA" id="ARBA00021582"/>
    </source>
</evidence>